<feature type="transmembrane region" description="Helical" evidence="1">
    <location>
        <begin position="20"/>
        <end position="50"/>
    </location>
</feature>
<dbReference type="KEGG" id="tai:Taci_0435"/>
<dbReference type="Proteomes" id="UP000002030">
    <property type="component" value="Chromosome"/>
</dbReference>
<evidence type="ECO:0000313" key="2">
    <source>
        <dbReference type="EMBL" id="ACZ18672.1"/>
    </source>
</evidence>
<evidence type="ECO:0000256" key="1">
    <source>
        <dbReference type="SAM" id="Phobius"/>
    </source>
</evidence>
<organism evidence="2 3">
    <name type="scientific">Thermanaerovibrio acidaminovorans (strain ATCC 49978 / DSM 6589 / Su883)</name>
    <name type="common">Selenomonas acidaminovorans</name>
    <dbReference type="NCBI Taxonomy" id="525903"/>
    <lineage>
        <taxon>Bacteria</taxon>
        <taxon>Thermotogati</taxon>
        <taxon>Synergistota</taxon>
        <taxon>Synergistia</taxon>
        <taxon>Synergistales</taxon>
        <taxon>Synergistaceae</taxon>
        <taxon>Thermanaerovibrio</taxon>
    </lineage>
</organism>
<dbReference type="AlphaFoldDB" id="D1B8R9"/>
<gene>
    <name evidence="2" type="ordered locus">Taci_0435</name>
</gene>
<dbReference type="PATRIC" id="fig|525903.6.peg.440"/>
<dbReference type="STRING" id="525903.Taci_0435"/>
<dbReference type="HOGENOM" id="CLU_068050_2_2_0"/>
<reference evidence="2 3" key="1">
    <citation type="journal article" date="2009" name="Stand. Genomic Sci.">
        <title>Complete genome sequence of Thermanaerovibrio acidaminovorans type strain (Su883).</title>
        <authorList>
            <person name="Chovatia M."/>
            <person name="Sikorski J."/>
            <person name="Schroder M."/>
            <person name="Lapidus A."/>
            <person name="Nolan M."/>
            <person name="Tice H."/>
            <person name="Glavina Del Rio T."/>
            <person name="Copeland A."/>
            <person name="Cheng J.F."/>
            <person name="Lucas S."/>
            <person name="Chen F."/>
            <person name="Bruce D."/>
            <person name="Goodwin L."/>
            <person name="Pitluck S."/>
            <person name="Ivanova N."/>
            <person name="Mavromatis K."/>
            <person name="Ovchinnikova G."/>
            <person name="Pati A."/>
            <person name="Chen A."/>
            <person name="Palaniappan K."/>
            <person name="Land M."/>
            <person name="Hauser L."/>
            <person name="Chang Y.J."/>
            <person name="Jeffries C.D."/>
            <person name="Chain P."/>
            <person name="Saunders E."/>
            <person name="Detter J.C."/>
            <person name="Brettin T."/>
            <person name="Rohde M."/>
            <person name="Goker M."/>
            <person name="Spring S."/>
            <person name="Bristow J."/>
            <person name="Markowitz V."/>
            <person name="Hugenholtz P."/>
            <person name="Kyrpides N.C."/>
            <person name="Klenk H.P."/>
            <person name="Eisen J.A."/>
        </authorList>
    </citation>
    <scope>NUCLEOTIDE SEQUENCE [LARGE SCALE GENOMIC DNA]</scope>
    <source>
        <strain evidence="3">ATCC 49978 / DSM 6589 / Su883</strain>
    </source>
</reference>
<proteinExistence type="predicted"/>
<dbReference type="EMBL" id="CP001818">
    <property type="protein sequence ID" value="ACZ18672.1"/>
    <property type="molecule type" value="Genomic_DNA"/>
</dbReference>
<feature type="transmembrane region" description="Helical" evidence="1">
    <location>
        <begin position="56"/>
        <end position="86"/>
    </location>
</feature>
<keyword evidence="1" id="KW-1133">Transmembrane helix</keyword>
<keyword evidence="3" id="KW-1185">Reference proteome</keyword>
<name>D1B8R9_THEAS</name>
<dbReference type="InterPro" id="IPR007462">
    <property type="entry name" value="COV1-like"/>
</dbReference>
<keyword evidence="1" id="KW-0812">Transmembrane</keyword>
<dbReference type="RefSeq" id="WP_012869188.1">
    <property type="nucleotide sequence ID" value="NC_013522.1"/>
</dbReference>
<protein>
    <recommendedName>
        <fullName evidence="4">DUF502 domain-containing protein</fullName>
    </recommendedName>
</protein>
<dbReference type="OrthoDB" id="9780267at2"/>
<dbReference type="eggNOG" id="COG2928">
    <property type="taxonomic scope" value="Bacteria"/>
</dbReference>
<dbReference type="PANTHER" id="PTHR31876:SF26">
    <property type="entry name" value="PROTEIN LIKE COV 2"/>
    <property type="match status" value="1"/>
</dbReference>
<keyword evidence="1" id="KW-0472">Membrane</keyword>
<evidence type="ECO:0008006" key="4">
    <source>
        <dbReference type="Google" id="ProtNLM"/>
    </source>
</evidence>
<dbReference type="PANTHER" id="PTHR31876">
    <property type="entry name" value="COV-LIKE PROTEIN 1"/>
    <property type="match status" value="1"/>
</dbReference>
<evidence type="ECO:0000313" key="3">
    <source>
        <dbReference type="Proteomes" id="UP000002030"/>
    </source>
</evidence>
<dbReference type="Pfam" id="PF04367">
    <property type="entry name" value="DUF502"/>
    <property type="match status" value="1"/>
</dbReference>
<sequence length="205" mass="22757">MDGANGSSRSFRRLLLRVRLALSSLVKTFGTGLMVFFPLIVTILVLNFVFASVEAILVWLFGLTNSVEATAGIMLVTLAIIFYGGYKIRRQEKWFMSRVDRFLAALPVVGSWYKVMRDLVDRLAGKDQKDMYLGVVEVPVGEGHVLAFVTRRDVMPDGTAMLTLFMPTSPNPTSGIVMFFPEDKVRKSHLSSDAAFAKIISLGLK</sequence>
<accession>D1B8R9</accession>
<dbReference type="EnsemblBacteria" id="ACZ18672">
    <property type="protein sequence ID" value="ACZ18672"/>
    <property type="gene ID" value="Taci_0435"/>
</dbReference>